<organism evidence="1 2">
    <name type="scientific">Ceratopteris richardii</name>
    <name type="common">Triangle waterfern</name>
    <dbReference type="NCBI Taxonomy" id="49495"/>
    <lineage>
        <taxon>Eukaryota</taxon>
        <taxon>Viridiplantae</taxon>
        <taxon>Streptophyta</taxon>
        <taxon>Embryophyta</taxon>
        <taxon>Tracheophyta</taxon>
        <taxon>Polypodiopsida</taxon>
        <taxon>Polypodiidae</taxon>
        <taxon>Polypodiales</taxon>
        <taxon>Pteridineae</taxon>
        <taxon>Pteridaceae</taxon>
        <taxon>Parkerioideae</taxon>
        <taxon>Ceratopteris</taxon>
    </lineage>
</organism>
<name>A0A8T2QVW8_CERRI</name>
<sequence>MGSYISICNDTADVYMVKTGVHQQALGISLGILGILGAAAGVVSTTVAAGVGTSAAIVQIATLEQDGFKRIDPGCAERFGQYTLSLLRQATCVRVREISPGQYVGVDIVTMQPIASGPTHDSVNRYKISEWRRDPKYVTPFQLG</sequence>
<keyword evidence="2" id="KW-1185">Reference proteome</keyword>
<dbReference type="AlphaFoldDB" id="A0A8T2QVW8"/>
<reference evidence="1" key="1">
    <citation type="submission" date="2021-08" db="EMBL/GenBank/DDBJ databases">
        <title>WGS assembly of Ceratopteris richardii.</title>
        <authorList>
            <person name="Marchant D.B."/>
            <person name="Chen G."/>
            <person name="Jenkins J."/>
            <person name="Shu S."/>
            <person name="Leebens-Mack J."/>
            <person name="Grimwood J."/>
            <person name="Schmutz J."/>
            <person name="Soltis P."/>
            <person name="Soltis D."/>
            <person name="Chen Z.-H."/>
        </authorList>
    </citation>
    <scope>NUCLEOTIDE SEQUENCE</scope>
    <source>
        <strain evidence="1">Whitten #5841</strain>
        <tissue evidence="1">Leaf</tissue>
    </source>
</reference>
<dbReference type="Proteomes" id="UP000825935">
    <property type="component" value="Chromosome 32"/>
</dbReference>
<evidence type="ECO:0000313" key="2">
    <source>
        <dbReference type="Proteomes" id="UP000825935"/>
    </source>
</evidence>
<proteinExistence type="predicted"/>
<dbReference type="OrthoDB" id="122216at2759"/>
<dbReference type="OMA" id="YISICND"/>
<protein>
    <submittedName>
        <fullName evidence="1">Uncharacterized protein</fullName>
    </submittedName>
</protein>
<dbReference type="EMBL" id="CM035437">
    <property type="protein sequence ID" value="KAH7287744.1"/>
    <property type="molecule type" value="Genomic_DNA"/>
</dbReference>
<comment type="caution">
    <text evidence="1">The sequence shown here is derived from an EMBL/GenBank/DDBJ whole genome shotgun (WGS) entry which is preliminary data.</text>
</comment>
<gene>
    <name evidence="1" type="ORF">KP509_32G071800</name>
</gene>
<accession>A0A8T2QVW8</accession>
<evidence type="ECO:0000313" key="1">
    <source>
        <dbReference type="EMBL" id="KAH7287744.1"/>
    </source>
</evidence>